<organism evidence="24 25">
    <name type="scientific">Turnera subulata</name>
    <dbReference type="NCBI Taxonomy" id="218843"/>
    <lineage>
        <taxon>Eukaryota</taxon>
        <taxon>Viridiplantae</taxon>
        <taxon>Streptophyta</taxon>
        <taxon>Embryophyta</taxon>
        <taxon>Tracheophyta</taxon>
        <taxon>Spermatophyta</taxon>
        <taxon>Magnoliopsida</taxon>
        <taxon>eudicotyledons</taxon>
        <taxon>Gunneridae</taxon>
        <taxon>Pentapetalae</taxon>
        <taxon>rosids</taxon>
        <taxon>fabids</taxon>
        <taxon>Malpighiales</taxon>
        <taxon>Passifloraceae</taxon>
        <taxon>Turnera</taxon>
    </lineage>
</organism>
<dbReference type="GO" id="GO:0006886">
    <property type="term" value="P:intracellular protein transport"/>
    <property type="evidence" value="ECO:0007669"/>
    <property type="project" value="InterPro"/>
</dbReference>
<keyword evidence="9 20" id="KW-0378">Hydrolase</keyword>
<feature type="domain" description="T-SNARE coiled-coil homology" evidence="23">
    <location>
        <begin position="742"/>
        <end position="804"/>
    </location>
</feature>
<comment type="similarity">
    <text evidence="4">Belongs to the syntaxin family.</text>
</comment>
<evidence type="ECO:0000256" key="19">
    <source>
        <dbReference type="RuleBase" id="RU004335"/>
    </source>
</evidence>
<reference evidence="24" key="2">
    <citation type="journal article" date="2023" name="Plants (Basel)">
        <title>Annotation of the Turnera subulata (Passifloraceae) Draft Genome Reveals the S-Locus Evolved after the Divergence of Turneroideae from Passifloroideae in a Stepwise Manner.</title>
        <authorList>
            <person name="Henning P.M."/>
            <person name="Roalson E.H."/>
            <person name="Mir W."/>
            <person name="McCubbin A.G."/>
            <person name="Shore J.S."/>
        </authorList>
    </citation>
    <scope>NUCLEOTIDE SEQUENCE</scope>
    <source>
        <strain evidence="24">F60SS</strain>
    </source>
</reference>
<feature type="compositionally biased region" description="Low complexity" evidence="21">
    <location>
        <begin position="510"/>
        <end position="519"/>
    </location>
</feature>
<dbReference type="GO" id="GO:0016192">
    <property type="term" value="P:vesicle-mediated transport"/>
    <property type="evidence" value="ECO:0007669"/>
    <property type="project" value="InterPro"/>
</dbReference>
<evidence type="ECO:0000256" key="8">
    <source>
        <dbReference type="ARBA" id="ARBA00022729"/>
    </source>
</evidence>
<dbReference type="Gene3D" id="1.20.58.70">
    <property type="match status" value="1"/>
</dbReference>
<dbReference type="OrthoDB" id="408788at2759"/>
<feature type="compositionally biased region" description="Polar residues" evidence="21">
    <location>
        <begin position="700"/>
        <end position="720"/>
    </location>
</feature>
<feature type="signal peptide" evidence="22">
    <location>
        <begin position="1"/>
        <end position="27"/>
    </location>
</feature>
<dbReference type="GO" id="GO:0005886">
    <property type="term" value="C:plasma membrane"/>
    <property type="evidence" value="ECO:0007669"/>
    <property type="project" value="UniProtKB-SubCell"/>
</dbReference>
<dbReference type="PROSITE" id="PS00587">
    <property type="entry name" value="GLYCOSYL_HYDROL_F17"/>
    <property type="match status" value="1"/>
</dbReference>
<evidence type="ECO:0000256" key="3">
    <source>
        <dbReference type="ARBA" id="ARBA00008773"/>
    </source>
</evidence>
<dbReference type="GO" id="GO:0005975">
    <property type="term" value="P:carbohydrate metabolic process"/>
    <property type="evidence" value="ECO:0007669"/>
    <property type="project" value="InterPro"/>
</dbReference>
<name>A0A9Q0F492_9ROSI</name>
<evidence type="ECO:0000256" key="11">
    <source>
        <dbReference type="ARBA" id="ARBA00022927"/>
    </source>
</evidence>
<feature type="compositionally biased region" description="Gly residues" evidence="21">
    <location>
        <begin position="520"/>
        <end position="529"/>
    </location>
</feature>
<evidence type="ECO:0000256" key="4">
    <source>
        <dbReference type="ARBA" id="ARBA00009063"/>
    </source>
</evidence>
<evidence type="ECO:0000256" key="10">
    <source>
        <dbReference type="ARBA" id="ARBA00022821"/>
    </source>
</evidence>
<accession>A0A9Q0F492</accession>
<keyword evidence="11" id="KW-0653">Protein transport</keyword>
<comment type="similarity">
    <text evidence="3 19">Belongs to the glycosyl hydrolase 17 family.</text>
</comment>
<dbReference type="InterPro" id="IPR000490">
    <property type="entry name" value="Glyco_hydro_17"/>
</dbReference>
<reference evidence="24" key="1">
    <citation type="submission" date="2022-02" db="EMBL/GenBank/DDBJ databases">
        <authorList>
            <person name="Henning P.M."/>
            <person name="McCubbin A.G."/>
            <person name="Shore J.S."/>
        </authorList>
    </citation>
    <scope>NUCLEOTIDE SEQUENCE</scope>
    <source>
        <strain evidence="24">F60SS</strain>
        <tissue evidence="24">Leaves</tissue>
    </source>
</reference>
<dbReference type="FunFam" id="1.20.58.1040:FF:000002">
    <property type="entry name" value="Glucan endo-1,3-beta-glucosidase 8"/>
    <property type="match status" value="1"/>
</dbReference>
<comment type="subcellular location">
    <subcellularLocation>
        <location evidence="2">Cell membrane</location>
        <topology evidence="2">Lipid-anchor</topology>
        <topology evidence="2">GPI-anchor</topology>
    </subcellularLocation>
</comment>
<gene>
    <name evidence="24" type="ORF">Tsubulata_017937</name>
</gene>
<dbReference type="Gene3D" id="3.20.20.80">
    <property type="entry name" value="Glycosidases"/>
    <property type="match status" value="1"/>
</dbReference>
<evidence type="ECO:0000313" key="25">
    <source>
        <dbReference type="Proteomes" id="UP001141552"/>
    </source>
</evidence>
<keyword evidence="25" id="KW-1185">Reference proteome</keyword>
<dbReference type="SUPFAM" id="SSF47661">
    <property type="entry name" value="t-snare proteins"/>
    <property type="match status" value="1"/>
</dbReference>
<dbReference type="InterPro" id="IPR000727">
    <property type="entry name" value="T_SNARE_dom"/>
</dbReference>
<evidence type="ECO:0000256" key="14">
    <source>
        <dbReference type="ARBA" id="ARBA00023180"/>
    </source>
</evidence>
<keyword evidence="12" id="KW-0472">Membrane</keyword>
<dbReference type="GO" id="GO:0042973">
    <property type="term" value="F:glucan endo-1,3-beta-D-glucosidase activity"/>
    <property type="evidence" value="ECO:0007669"/>
    <property type="project" value="UniProtKB-EC"/>
</dbReference>
<evidence type="ECO:0000256" key="1">
    <source>
        <dbReference type="ARBA" id="ARBA00000382"/>
    </source>
</evidence>
<dbReference type="Pfam" id="PF07983">
    <property type="entry name" value="X8"/>
    <property type="match status" value="1"/>
</dbReference>
<dbReference type="InterPro" id="IPR044965">
    <property type="entry name" value="Glyco_hydro_17_plant"/>
</dbReference>
<dbReference type="PANTHER" id="PTHR32227">
    <property type="entry name" value="GLUCAN ENDO-1,3-BETA-GLUCOSIDASE BG1-RELATED-RELATED"/>
    <property type="match status" value="1"/>
</dbReference>
<feature type="region of interest" description="Disordered" evidence="21">
    <location>
        <begin position="683"/>
        <end position="740"/>
    </location>
</feature>
<evidence type="ECO:0000256" key="7">
    <source>
        <dbReference type="ARBA" id="ARBA00022622"/>
    </source>
</evidence>
<evidence type="ECO:0000313" key="24">
    <source>
        <dbReference type="EMBL" id="KAJ4823642.1"/>
    </source>
</evidence>
<keyword evidence="15" id="KW-0449">Lipoprotein</keyword>
<dbReference type="InterPro" id="IPR012946">
    <property type="entry name" value="X8"/>
</dbReference>
<dbReference type="SUPFAM" id="SSF51445">
    <property type="entry name" value="(Trans)glycosidases"/>
    <property type="match status" value="1"/>
</dbReference>
<evidence type="ECO:0000259" key="23">
    <source>
        <dbReference type="PROSITE" id="PS50192"/>
    </source>
</evidence>
<dbReference type="GO" id="GO:0005484">
    <property type="term" value="F:SNAP receptor activity"/>
    <property type="evidence" value="ECO:0007669"/>
    <property type="project" value="InterPro"/>
</dbReference>
<comment type="caution">
    <text evidence="24">The sequence shown here is derived from an EMBL/GenBank/DDBJ whole genome shotgun (WGS) entry which is preliminary data.</text>
</comment>
<dbReference type="PROSITE" id="PS50192">
    <property type="entry name" value="T_SNARE"/>
    <property type="match status" value="1"/>
</dbReference>
<keyword evidence="7" id="KW-0336">GPI-anchor</keyword>
<keyword evidence="6" id="KW-1003">Cell membrane</keyword>
<dbReference type="AlphaFoldDB" id="A0A9Q0F492"/>
<evidence type="ECO:0000256" key="9">
    <source>
        <dbReference type="ARBA" id="ARBA00022801"/>
    </source>
</evidence>
<dbReference type="GO" id="GO:0006952">
    <property type="term" value="P:defense response"/>
    <property type="evidence" value="ECO:0007669"/>
    <property type="project" value="UniProtKB-KW"/>
</dbReference>
<evidence type="ECO:0000256" key="12">
    <source>
        <dbReference type="ARBA" id="ARBA00023136"/>
    </source>
</evidence>
<evidence type="ECO:0000256" key="21">
    <source>
        <dbReference type="SAM" id="MobiDB-lite"/>
    </source>
</evidence>
<dbReference type="CDD" id="cd15844">
    <property type="entry name" value="SNARE_syntaxin5"/>
    <property type="match status" value="1"/>
</dbReference>
<dbReference type="PROSITE" id="PS00914">
    <property type="entry name" value="SYNTAXIN"/>
    <property type="match status" value="1"/>
</dbReference>
<proteinExistence type="inferred from homology"/>
<sequence>MALAEERRVWFPVLFVLLVNMVTGVSSIGVNWGTMATHQLPPDNVVQMLTENGFTKVKLFDVDESIMAALIGTDIEVMLAIPNHMLLEMSSDPDAAISWVESNVTAWYETGGVNIRYVAVGNEPFLQTYNGTYLQATLPALKNIQRALDKAGLSHHVKATVPFNADIYNSPESNPVPSAGDFRPEIRDLTLEIIQFLYMNDAPFTVNIYPFLSLYGNDYFPLDFAFFEGTKKPLRDGDFVYTNAFDANLDTLVWSLNKAGYSDVQIIIGEVGWPTDGDKHANVQNAWKFNQGLIRHALSGKGTPARKGNIEFYLFSLIDEDAKTVAPGNFERHWGIFEYDGKPKYTLDLSGLDDNKGLVPVEGVKYLQTRWCVLDPKARDLAMLPDSVDYACSQSDCTALGYGSSCNHLTAEGNASYAFNMYYQVNNQGYWDCDFSGLAMVTDEDPSDENCQFQIMIAYGYSWSLHGKMLDVLVRTAGDMSVIPGKASYRDRTQEFFSVAERLKKSFSSANNAASSSGNSVGGGGGGVGKAEGPRSAVAIQSEFGKRAAKIGYGIHQTSQKLAKLAKLAKRTSVFDDPTVEIQELTAVIKQDITALNAAVVDLQLLCNSQNESGNISSDTTTHSTTVVDNLKNRLMSATKEFKEVLTMRTENLKVHENRRQLFSSNASKDSGNPFVRQRPLAARAAANTSPAPPPWVNGAATSSQLFPSKQTDGESQPLLQQQQRQQQQQQQQQQQMVPLQDSYMQSRAEALHNVESTIHELSNIFTQLATMVSQQGELAIRIDENMDETLSNVEGAQGQLVRSRDVID</sequence>
<keyword evidence="11" id="KW-0813">Transport</keyword>
<evidence type="ECO:0000256" key="5">
    <source>
        <dbReference type="ARBA" id="ARBA00012780"/>
    </source>
</evidence>
<evidence type="ECO:0000256" key="6">
    <source>
        <dbReference type="ARBA" id="ARBA00022475"/>
    </source>
</evidence>
<keyword evidence="14" id="KW-0325">Glycoprotein</keyword>
<protein>
    <recommendedName>
        <fullName evidence="5">glucan endo-1,3-beta-D-glucosidase</fullName>
        <ecNumber evidence="5">3.2.1.39</ecNumber>
    </recommendedName>
    <alternativeName>
        <fullName evidence="17">(1-&gt;3)-beta-glucan endohydrolase</fullName>
    </alternativeName>
    <alternativeName>
        <fullName evidence="18">Beta-1,3-endoglucanase</fullName>
    </alternativeName>
</protein>
<keyword evidence="8 22" id="KW-0732">Signal</keyword>
<feature type="region of interest" description="Disordered" evidence="21">
    <location>
        <begin position="510"/>
        <end position="529"/>
    </location>
</feature>
<dbReference type="EC" id="3.2.1.39" evidence="5"/>
<dbReference type="SMART" id="SM00768">
    <property type="entry name" value="X8"/>
    <property type="match status" value="1"/>
</dbReference>
<keyword evidence="16 20" id="KW-0326">Glycosidase</keyword>
<evidence type="ECO:0000256" key="17">
    <source>
        <dbReference type="ARBA" id="ARBA00033335"/>
    </source>
</evidence>
<dbReference type="Proteomes" id="UP001141552">
    <property type="component" value="Unassembled WGS sequence"/>
</dbReference>
<evidence type="ECO:0000256" key="20">
    <source>
        <dbReference type="RuleBase" id="RU004336"/>
    </source>
</evidence>
<feature type="compositionally biased region" description="Low complexity" evidence="21">
    <location>
        <begin position="721"/>
        <end position="736"/>
    </location>
</feature>
<dbReference type="FunFam" id="3.20.20.80:FF:000008">
    <property type="entry name" value="Glucan endo-1,3-beta-glucosidase 5"/>
    <property type="match status" value="1"/>
</dbReference>
<dbReference type="InterPro" id="IPR017853">
    <property type="entry name" value="GH"/>
</dbReference>
<dbReference type="Pfam" id="PF00332">
    <property type="entry name" value="Glyco_hydro_17"/>
    <property type="match status" value="1"/>
</dbReference>
<evidence type="ECO:0000256" key="16">
    <source>
        <dbReference type="ARBA" id="ARBA00023295"/>
    </source>
</evidence>
<dbReference type="SMART" id="SM00397">
    <property type="entry name" value="t_SNARE"/>
    <property type="match status" value="1"/>
</dbReference>
<dbReference type="InterPro" id="IPR006012">
    <property type="entry name" value="Syntaxin/epimorphin_CS"/>
</dbReference>
<keyword evidence="13" id="KW-1015">Disulfide bond</keyword>
<dbReference type="Gene3D" id="1.20.58.1040">
    <property type="match status" value="1"/>
</dbReference>
<keyword evidence="10" id="KW-0611">Plant defense</keyword>
<dbReference type="EMBL" id="JAKUCV010007399">
    <property type="protein sequence ID" value="KAJ4823642.1"/>
    <property type="molecule type" value="Genomic_DNA"/>
</dbReference>
<evidence type="ECO:0000256" key="2">
    <source>
        <dbReference type="ARBA" id="ARBA00004609"/>
    </source>
</evidence>
<dbReference type="InterPro" id="IPR010989">
    <property type="entry name" value="SNARE"/>
</dbReference>
<evidence type="ECO:0000256" key="15">
    <source>
        <dbReference type="ARBA" id="ARBA00023288"/>
    </source>
</evidence>
<feature type="chain" id="PRO_5040458915" description="glucan endo-1,3-beta-D-glucosidase" evidence="22">
    <location>
        <begin position="28"/>
        <end position="809"/>
    </location>
</feature>
<comment type="catalytic activity">
    <reaction evidence="1">
        <text>Hydrolysis of (1-&gt;3)-beta-D-glucosidic linkages in (1-&gt;3)-beta-D-glucans.</text>
        <dbReference type="EC" id="3.2.1.39"/>
    </reaction>
</comment>
<evidence type="ECO:0000256" key="13">
    <source>
        <dbReference type="ARBA" id="ARBA00023157"/>
    </source>
</evidence>
<evidence type="ECO:0000256" key="22">
    <source>
        <dbReference type="SAM" id="SignalP"/>
    </source>
</evidence>
<dbReference type="GO" id="GO:0098552">
    <property type="term" value="C:side of membrane"/>
    <property type="evidence" value="ECO:0007669"/>
    <property type="project" value="UniProtKB-KW"/>
</dbReference>
<evidence type="ECO:0000256" key="18">
    <source>
        <dbReference type="ARBA" id="ARBA00033417"/>
    </source>
</evidence>